<evidence type="ECO:0000256" key="3">
    <source>
        <dbReference type="ARBA" id="ARBA00022475"/>
    </source>
</evidence>
<feature type="compositionally biased region" description="Basic and acidic residues" evidence="8">
    <location>
        <begin position="1"/>
        <end position="10"/>
    </location>
</feature>
<dbReference type="Proteomes" id="UP000011863">
    <property type="component" value="Chromosome"/>
</dbReference>
<dbReference type="AlphaFoldDB" id="A0A6C7E0Z4"/>
<feature type="transmembrane region" description="Helical" evidence="7">
    <location>
        <begin position="41"/>
        <end position="64"/>
    </location>
</feature>
<evidence type="ECO:0000256" key="6">
    <source>
        <dbReference type="ARBA" id="ARBA00023136"/>
    </source>
</evidence>
<evidence type="ECO:0000256" key="4">
    <source>
        <dbReference type="ARBA" id="ARBA00022692"/>
    </source>
</evidence>
<dbReference type="Gene3D" id="1.10.3720.10">
    <property type="entry name" value="MetI-like"/>
    <property type="match status" value="1"/>
</dbReference>
<evidence type="ECO:0000256" key="1">
    <source>
        <dbReference type="ARBA" id="ARBA00004651"/>
    </source>
</evidence>
<dbReference type="GO" id="GO:0005886">
    <property type="term" value="C:plasma membrane"/>
    <property type="evidence" value="ECO:0007669"/>
    <property type="project" value="UniProtKB-SubCell"/>
</dbReference>
<feature type="transmembrane region" description="Helical" evidence="7">
    <location>
        <begin position="285"/>
        <end position="307"/>
    </location>
</feature>
<evidence type="ECO:0000256" key="8">
    <source>
        <dbReference type="SAM" id="MobiDB-lite"/>
    </source>
</evidence>
<dbReference type="Pfam" id="PF00528">
    <property type="entry name" value="BPD_transp_1"/>
    <property type="match status" value="1"/>
</dbReference>
<feature type="transmembrane region" description="Helical" evidence="7">
    <location>
        <begin position="182"/>
        <end position="205"/>
    </location>
</feature>
<feature type="domain" description="ABC transmembrane type-1" evidence="9">
    <location>
        <begin position="96"/>
        <end position="306"/>
    </location>
</feature>
<dbReference type="PROSITE" id="PS50928">
    <property type="entry name" value="ABC_TM1"/>
    <property type="match status" value="1"/>
</dbReference>
<feature type="transmembrane region" description="Helical" evidence="7">
    <location>
        <begin position="96"/>
        <end position="121"/>
    </location>
</feature>
<comment type="subcellular location">
    <subcellularLocation>
        <location evidence="1 7">Cell membrane</location>
        <topology evidence="1 7">Multi-pass membrane protein</topology>
    </subcellularLocation>
</comment>
<keyword evidence="2 7" id="KW-0813">Transport</keyword>
<accession>A0A6C7E0Z4</accession>
<dbReference type="InterPro" id="IPR035906">
    <property type="entry name" value="MetI-like_sf"/>
</dbReference>
<dbReference type="PANTHER" id="PTHR43005">
    <property type="entry name" value="BLR7065 PROTEIN"/>
    <property type="match status" value="1"/>
</dbReference>
<reference evidence="10 11" key="1">
    <citation type="journal article" date="2013" name="Int. J. Syst. Evol. Microbiol.">
        <title>Ilumatobacter nonamiense sp. nov. and Ilumatobacter coccineum sp. nov., isolated from seashore sand.</title>
        <authorList>
            <person name="Matsumoto A."/>
            <person name="Kasai H."/>
            <person name="Matsuo Y."/>
            <person name="Shizuri Y."/>
            <person name="Ichikawa N."/>
            <person name="Fujita N."/>
            <person name="Omura S."/>
            <person name="Takahashi Y."/>
        </authorList>
    </citation>
    <scope>NUCLEOTIDE SEQUENCE [LARGE SCALE GENOMIC DNA]</scope>
    <source>
        <strain evidence="11">NBRC 103263 / KCTC 29153 / YM16-304</strain>
    </source>
</reference>
<dbReference type="SUPFAM" id="SSF161098">
    <property type="entry name" value="MetI-like"/>
    <property type="match status" value="1"/>
</dbReference>
<dbReference type="EMBL" id="AP012057">
    <property type="protein sequence ID" value="BAN00613.1"/>
    <property type="molecule type" value="Genomic_DNA"/>
</dbReference>
<evidence type="ECO:0000313" key="11">
    <source>
        <dbReference type="Proteomes" id="UP000011863"/>
    </source>
</evidence>
<gene>
    <name evidence="10" type="ORF">YM304_02990</name>
</gene>
<dbReference type="RefSeq" id="WP_015439861.1">
    <property type="nucleotide sequence ID" value="NC_020520.1"/>
</dbReference>
<keyword evidence="11" id="KW-1185">Reference proteome</keyword>
<evidence type="ECO:0000256" key="7">
    <source>
        <dbReference type="RuleBase" id="RU363032"/>
    </source>
</evidence>
<evidence type="ECO:0000256" key="5">
    <source>
        <dbReference type="ARBA" id="ARBA00022989"/>
    </source>
</evidence>
<evidence type="ECO:0000259" key="9">
    <source>
        <dbReference type="PROSITE" id="PS50928"/>
    </source>
</evidence>
<feature type="transmembrane region" description="Helical" evidence="7">
    <location>
        <begin position="133"/>
        <end position="150"/>
    </location>
</feature>
<keyword evidence="6 7" id="KW-0472">Membrane</keyword>
<evidence type="ECO:0000256" key="2">
    <source>
        <dbReference type="ARBA" id="ARBA00022448"/>
    </source>
</evidence>
<proteinExistence type="inferred from homology"/>
<evidence type="ECO:0000313" key="10">
    <source>
        <dbReference type="EMBL" id="BAN00613.1"/>
    </source>
</evidence>
<name>A0A6C7E0Z4_ILUCY</name>
<dbReference type="InterPro" id="IPR000515">
    <property type="entry name" value="MetI-like"/>
</dbReference>
<protein>
    <submittedName>
        <fullName evidence="10">Putative sugar ABC transporter permease protein</fullName>
    </submittedName>
</protein>
<dbReference type="KEGG" id="aym:YM304_02990"/>
<keyword evidence="4 7" id="KW-0812">Transmembrane</keyword>
<comment type="similarity">
    <text evidence="7">Belongs to the binding-protein-dependent transport system permease family.</text>
</comment>
<dbReference type="GO" id="GO:0055085">
    <property type="term" value="P:transmembrane transport"/>
    <property type="evidence" value="ECO:0007669"/>
    <property type="project" value="InterPro"/>
</dbReference>
<sequence>MSDAVTEHTEPQSIEYDEPTDHADEVKRLERREGWKRRLPILPALLFTILVTQIPFLFTLFYSLTEWRLDTPEPREVIGFENYAALPDDKFFRDAAWVSVKMTVSAVLLSLIVGTGLALLLDRKFFGQGFVRTLLITPFLVMPVVAGLLWKTQMFNSTFGVINWFIETLGFGPTEFATRFPLASVVVVLVWQWSPFMMLIVLAGLQGQDASTLEAARVDGATSWGTFRQITFPQLRPYLELGTLLGAIYLIQVYDHIEIITGGSPDSKNLPFYIAQRSIGGGNRFGLASSYSIIVVIASIIIANIGLRVLSGLLEDDS</sequence>
<feature type="region of interest" description="Disordered" evidence="8">
    <location>
        <begin position="1"/>
        <end position="21"/>
    </location>
</feature>
<keyword evidence="5 7" id="KW-1133">Transmembrane helix</keyword>
<dbReference type="CDD" id="cd06261">
    <property type="entry name" value="TM_PBP2"/>
    <property type="match status" value="1"/>
</dbReference>
<organism evidence="10 11">
    <name type="scientific">Ilumatobacter coccineus (strain NBRC 103263 / KCTC 29153 / YM16-304)</name>
    <dbReference type="NCBI Taxonomy" id="1313172"/>
    <lineage>
        <taxon>Bacteria</taxon>
        <taxon>Bacillati</taxon>
        <taxon>Actinomycetota</taxon>
        <taxon>Acidimicrobiia</taxon>
        <taxon>Acidimicrobiales</taxon>
        <taxon>Ilumatobacteraceae</taxon>
        <taxon>Ilumatobacter</taxon>
    </lineage>
</organism>
<keyword evidence="3" id="KW-1003">Cell membrane</keyword>
<dbReference type="PANTHER" id="PTHR43005:SF2">
    <property type="entry name" value="INTEGRAL MEMBRANE SUGAR TRANSPORT PROTEIN"/>
    <property type="match status" value="1"/>
</dbReference>
<dbReference type="OrthoDB" id="34224at2"/>